<dbReference type="NCBIfam" id="TIGR02532">
    <property type="entry name" value="IV_pilin_GFxxxE"/>
    <property type="match status" value="1"/>
</dbReference>
<dbReference type="KEGG" id="bvo:Pan97_53630"/>
<dbReference type="Proteomes" id="UP000318626">
    <property type="component" value="Chromosome"/>
</dbReference>
<name>A0A518CGC2_9BACT</name>
<keyword evidence="1" id="KW-0472">Membrane</keyword>
<keyword evidence="1" id="KW-1133">Transmembrane helix</keyword>
<dbReference type="OrthoDB" id="255848at2"/>
<dbReference type="Pfam" id="PF07963">
    <property type="entry name" value="N_methyl"/>
    <property type="match status" value="1"/>
</dbReference>
<reference evidence="4" key="1">
    <citation type="submission" date="2019-02" db="EMBL/GenBank/DDBJ databases">
        <title>Deep-cultivation of Planctomycetes and their phenomic and genomic characterization uncovers novel biology.</title>
        <authorList>
            <person name="Wiegand S."/>
            <person name="Jogler M."/>
            <person name="Boedeker C."/>
            <person name="Pinto D."/>
            <person name="Vollmers J."/>
            <person name="Rivas-Marin E."/>
            <person name="Kohn T."/>
            <person name="Peeters S.H."/>
            <person name="Heuer A."/>
            <person name="Rast P."/>
            <person name="Oberbeckmann S."/>
            <person name="Bunk B."/>
            <person name="Jeske O."/>
            <person name="Meyerdierks A."/>
            <person name="Storesund J.E."/>
            <person name="Kallscheuer N."/>
            <person name="Luecker S."/>
            <person name="Lage O.M."/>
            <person name="Pohl T."/>
            <person name="Merkel B.J."/>
            <person name="Hornburger P."/>
            <person name="Mueller R.-W."/>
            <person name="Bruemmer F."/>
            <person name="Labrenz M."/>
            <person name="Spormann A.M."/>
            <person name="Op den Camp H."/>
            <person name="Overmann J."/>
            <person name="Amann R."/>
            <person name="Jetten M.S.M."/>
            <person name="Mascher T."/>
            <person name="Medema M.H."/>
            <person name="Devos D.P."/>
            <person name="Kaster A.-K."/>
            <person name="Ovreas L."/>
            <person name="Rohde M."/>
            <person name="Galperin M.Y."/>
            <person name="Jogler C."/>
        </authorList>
    </citation>
    <scope>NUCLEOTIDE SEQUENCE [LARGE SCALE GENOMIC DNA]</scope>
    <source>
        <strain evidence="4">Pan97</strain>
    </source>
</reference>
<sequence>MIKTRSRSSRDEQRRGFTLVELLVVIAIIGVLIALLLPAVQQAREAARRMSCTNNMKQLALAFHNYHDTFQKFPMATNCNINAADPANPTDTNRRVSFFHLIMPFIEQTAYYDEIMPRIEASTFPGGWPTSVRNVVFEAFLCPSEPLDDKVENQGFHGNYLVCNGSSHTGSGANKSNGIFYPRNNTGFEDITDGTSNTAMLGEIRIQEDGIAASGTGNVVCGGVHDLRGRYHNPYHGNIYFTTLRAPNTDVGDALQYCNGTPIAPCRQCTSSNLETHIRSYHPGGGHIALADGSIRFIPDTVNQTVFQAIGSRNGGEVFEMP</sequence>
<feature type="domain" description="DUF1559" evidence="2">
    <location>
        <begin position="41"/>
        <end position="304"/>
    </location>
</feature>
<feature type="transmembrane region" description="Helical" evidence="1">
    <location>
        <begin position="20"/>
        <end position="40"/>
    </location>
</feature>
<dbReference type="InterPro" id="IPR012902">
    <property type="entry name" value="N_methyl_site"/>
</dbReference>
<gene>
    <name evidence="3" type="ORF">Pan97_53630</name>
</gene>
<dbReference type="InterPro" id="IPR011453">
    <property type="entry name" value="DUF1559"/>
</dbReference>
<dbReference type="NCBIfam" id="TIGR04294">
    <property type="entry name" value="pre_pil_HX9DG"/>
    <property type="match status" value="1"/>
</dbReference>
<keyword evidence="4" id="KW-1185">Reference proteome</keyword>
<evidence type="ECO:0000259" key="2">
    <source>
        <dbReference type="Pfam" id="PF07596"/>
    </source>
</evidence>
<dbReference type="RefSeq" id="WP_144977970.1">
    <property type="nucleotide sequence ID" value="NZ_CP036289.1"/>
</dbReference>
<dbReference type="SUPFAM" id="SSF54523">
    <property type="entry name" value="Pili subunits"/>
    <property type="match status" value="1"/>
</dbReference>
<evidence type="ECO:0000313" key="3">
    <source>
        <dbReference type="EMBL" id="QDU78278.1"/>
    </source>
</evidence>
<dbReference type="PANTHER" id="PTHR30093">
    <property type="entry name" value="GENERAL SECRETION PATHWAY PROTEIN G"/>
    <property type="match status" value="1"/>
</dbReference>
<dbReference type="PROSITE" id="PS00409">
    <property type="entry name" value="PROKAR_NTER_METHYL"/>
    <property type="match status" value="1"/>
</dbReference>
<dbReference type="InterPro" id="IPR045584">
    <property type="entry name" value="Pilin-like"/>
</dbReference>
<proteinExistence type="predicted"/>
<dbReference type="PANTHER" id="PTHR30093:SF2">
    <property type="entry name" value="TYPE II SECRETION SYSTEM PROTEIN H"/>
    <property type="match status" value="1"/>
</dbReference>
<dbReference type="InterPro" id="IPR027558">
    <property type="entry name" value="Pre_pil_HX9DG_C"/>
</dbReference>
<accession>A0A518CGC2</accession>
<evidence type="ECO:0000313" key="4">
    <source>
        <dbReference type="Proteomes" id="UP000318626"/>
    </source>
</evidence>
<evidence type="ECO:0000256" key="1">
    <source>
        <dbReference type="SAM" id="Phobius"/>
    </source>
</evidence>
<dbReference type="Pfam" id="PF07596">
    <property type="entry name" value="SBP_bac_10"/>
    <property type="match status" value="1"/>
</dbReference>
<organism evidence="3 4">
    <name type="scientific">Bremerella volcania</name>
    <dbReference type="NCBI Taxonomy" id="2527984"/>
    <lineage>
        <taxon>Bacteria</taxon>
        <taxon>Pseudomonadati</taxon>
        <taxon>Planctomycetota</taxon>
        <taxon>Planctomycetia</taxon>
        <taxon>Pirellulales</taxon>
        <taxon>Pirellulaceae</taxon>
        <taxon>Bremerella</taxon>
    </lineage>
</organism>
<dbReference type="AlphaFoldDB" id="A0A518CGC2"/>
<dbReference type="Gene3D" id="3.30.700.10">
    <property type="entry name" value="Glycoprotein, Type 4 Pilin"/>
    <property type="match status" value="1"/>
</dbReference>
<keyword evidence="1" id="KW-0812">Transmembrane</keyword>
<dbReference type="EMBL" id="CP036289">
    <property type="protein sequence ID" value="QDU78278.1"/>
    <property type="molecule type" value="Genomic_DNA"/>
</dbReference>
<protein>
    <submittedName>
        <fullName evidence="3">Putative major pilin subunit</fullName>
    </submittedName>
</protein>